<dbReference type="EnsemblPlants" id="Pp3c9_6789V3.1">
    <property type="protein sequence ID" value="PAC:32912640.CDS.1"/>
    <property type="gene ID" value="Pp3c9_6789"/>
</dbReference>
<sequence length="120" mass="13414">MSLPPPLKVAEPLPNSEHNRTYTQSRRTSSSEISGPLPHPAAAHERCRRLRWRETSPLPMMHLLIASCLVVPFPLKHLPTKPSPPSCLLSPLSPPPRESLPHPLKFVLPSQPQRPPGRVR</sequence>
<reference evidence="3" key="3">
    <citation type="submission" date="2020-12" db="UniProtKB">
        <authorList>
            <consortium name="EnsemblPlants"/>
        </authorList>
    </citation>
    <scope>IDENTIFICATION</scope>
</reference>
<dbReference type="InParanoid" id="A0A2K1K2B1"/>
<evidence type="ECO:0000313" key="4">
    <source>
        <dbReference type="Proteomes" id="UP000006727"/>
    </source>
</evidence>
<feature type="compositionally biased region" description="Low complexity" evidence="1">
    <location>
        <begin position="21"/>
        <end position="31"/>
    </location>
</feature>
<feature type="region of interest" description="Disordered" evidence="1">
    <location>
        <begin position="81"/>
        <end position="120"/>
    </location>
</feature>
<evidence type="ECO:0000313" key="3">
    <source>
        <dbReference type="EnsemblPlants" id="PAC:32912640.CDS.1"/>
    </source>
</evidence>
<protein>
    <submittedName>
        <fullName evidence="2 3">Uncharacterized protein</fullName>
    </submittedName>
</protein>
<dbReference type="AlphaFoldDB" id="A0A2K1K2B1"/>
<evidence type="ECO:0000313" key="2">
    <source>
        <dbReference type="EMBL" id="PNR47918.1"/>
    </source>
</evidence>
<keyword evidence="4" id="KW-1185">Reference proteome</keyword>
<gene>
    <name evidence="2" type="ORF">PHYPA_012391</name>
</gene>
<reference evidence="2 4" key="1">
    <citation type="journal article" date="2008" name="Science">
        <title>The Physcomitrella genome reveals evolutionary insights into the conquest of land by plants.</title>
        <authorList>
            <person name="Rensing S."/>
            <person name="Lang D."/>
            <person name="Zimmer A."/>
            <person name="Terry A."/>
            <person name="Salamov A."/>
            <person name="Shapiro H."/>
            <person name="Nishiyama T."/>
            <person name="Perroud P.-F."/>
            <person name="Lindquist E."/>
            <person name="Kamisugi Y."/>
            <person name="Tanahashi T."/>
            <person name="Sakakibara K."/>
            <person name="Fujita T."/>
            <person name="Oishi K."/>
            <person name="Shin-I T."/>
            <person name="Kuroki Y."/>
            <person name="Toyoda A."/>
            <person name="Suzuki Y."/>
            <person name="Hashimoto A."/>
            <person name="Yamaguchi K."/>
            <person name="Sugano A."/>
            <person name="Kohara Y."/>
            <person name="Fujiyama A."/>
            <person name="Anterola A."/>
            <person name="Aoki S."/>
            <person name="Ashton N."/>
            <person name="Barbazuk W.B."/>
            <person name="Barker E."/>
            <person name="Bennetzen J."/>
            <person name="Bezanilla M."/>
            <person name="Blankenship R."/>
            <person name="Cho S.H."/>
            <person name="Dutcher S."/>
            <person name="Estelle M."/>
            <person name="Fawcett J.A."/>
            <person name="Gundlach H."/>
            <person name="Hanada K."/>
            <person name="Heyl A."/>
            <person name="Hicks K.A."/>
            <person name="Hugh J."/>
            <person name="Lohr M."/>
            <person name="Mayer K."/>
            <person name="Melkozernov A."/>
            <person name="Murata T."/>
            <person name="Nelson D."/>
            <person name="Pils B."/>
            <person name="Prigge M."/>
            <person name="Reiss B."/>
            <person name="Renner T."/>
            <person name="Rombauts S."/>
            <person name="Rushton P."/>
            <person name="Sanderfoot A."/>
            <person name="Schween G."/>
            <person name="Shiu S.-H."/>
            <person name="Stueber K."/>
            <person name="Theodoulou F.L."/>
            <person name="Tu H."/>
            <person name="Van de Peer Y."/>
            <person name="Verrier P.J."/>
            <person name="Waters E."/>
            <person name="Wood A."/>
            <person name="Yang L."/>
            <person name="Cove D."/>
            <person name="Cuming A."/>
            <person name="Hasebe M."/>
            <person name="Lucas S."/>
            <person name="Mishler D.B."/>
            <person name="Reski R."/>
            <person name="Grigoriev I."/>
            <person name="Quatrano R.S."/>
            <person name="Boore J.L."/>
        </authorList>
    </citation>
    <scope>NUCLEOTIDE SEQUENCE [LARGE SCALE GENOMIC DNA]</scope>
    <source>
        <strain evidence="3 4">cv. Gransden 2004</strain>
    </source>
</reference>
<reference evidence="2 4" key="2">
    <citation type="journal article" date="2018" name="Plant J.">
        <title>The Physcomitrella patens chromosome-scale assembly reveals moss genome structure and evolution.</title>
        <authorList>
            <person name="Lang D."/>
            <person name="Ullrich K.K."/>
            <person name="Murat F."/>
            <person name="Fuchs J."/>
            <person name="Jenkins J."/>
            <person name="Haas F.B."/>
            <person name="Piednoel M."/>
            <person name="Gundlach H."/>
            <person name="Van Bel M."/>
            <person name="Meyberg R."/>
            <person name="Vives C."/>
            <person name="Morata J."/>
            <person name="Symeonidi A."/>
            <person name="Hiss M."/>
            <person name="Muchero W."/>
            <person name="Kamisugi Y."/>
            <person name="Saleh O."/>
            <person name="Blanc G."/>
            <person name="Decker E.L."/>
            <person name="van Gessel N."/>
            <person name="Grimwood J."/>
            <person name="Hayes R.D."/>
            <person name="Graham S.W."/>
            <person name="Gunter L.E."/>
            <person name="McDaniel S.F."/>
            <person name="Hoernstein S.N.W."/>
            <person name="Larsson A."/>
            <person name="Li F.W."/>
            <person name="Perroud P.F."/>
            <person name="Phillips J."/>
            <person name="Ranjan P."/>
            <person name="Rokshar D.S."/>
            <person name="Rothfels C.J."/>
            <person name="Schneider L."/>
            <person name="Shu S."/>
            <person name="Stevenson D.W."/>
            <person name="Thummler F."/>
            <person name="Tillich M."/>
            <person name="Villarreal Aguilar J.C."/>
            <person name="Widiez T."/>
            <person name="Wong G.K."/>
            <person name="Wymore A."/>
            <person name="Zhang Y."/>
            <person name="Zimmer A.D."/>
            <person name="Quatrano R.S."/>
            <person name="Mayer K.F.X."/>
            <person name="Goodstein D."/>
            <person name="Casacuberta J.M."/>
            <person name="Vandepoele K."/>
            <person name="Reski R."/>
            <person name="Cuming A.C."/>
            <person name="Tuskan G.A."/>
            <person name="Maumus F."/>
            <person name="Salse J."/>
            <person name="Schmutz J."/>
            <person name="Rensing S.A."/>
        </authorList>
    </citation>
    <scope>NUCLEOTIDE SEQUENCE [LARGE SCALE GENOMIC DNA]</scope>
    <source>
        <strain evidence="3 4">cv. Gransden 2004</strain>
    </source>
</reference>
<name>A0A2K1K2B1_PHYPA</name>
<organism evidence="2">
    <name type="scientific">Physcomitrium patens</name>
    <name type="common">Spreading-leaved earth moss</name>
    <name type="synonym">Physcomitrella patens</name>
    <dbReference type="NCBI Taxonomy" id="3218"/>
    <lineage>
        <taxon>Eukaryota</taxon>
        <taxon>Viridiplantae</taxon>
        <taxon>Streptophyta</taxon>
        <taxon>Embryophyta</taxon>
        <taxon>Bryophyta</taxon>
        <taxon>Bryophytina</taxon>
        <taxon>Bryopsida</taxon>
        <taxon>Funariidae</taxon>
        <taxon>Funariales</taxon>
        <taxon>Funariaceae</taxon>
        <taxon>Physcomitrium</taxon>
    </lineage>
</organism>
<proteinExistence type="predicted"/>
<accession>A0A2K1K2B1</accession>
<evidence type="ECO:0000256" key="1">
    <source>
        <dbReference type="SAM" id="MobiDB-lite"/>
    </source>
</evidence>
<dbReference type="Gramene" id="Pp3c9_6789V3.1">
    <property type="protein sequence ID" value="PAC:32912640.CDS.1"/>
    <property type="gene ID" value="Pp3c9_6789"/>
</dbReference>
<feature type="region of interest" description="Disordered" evidence="1">
    <location>
        <begin position="1"/>
        <end position="43"/>
    </location>
</feature>
<dbReference type="EMBL" id="ABEU02000009">
    <property type="protein sequence ID" value="PNR47918.1"/>
    <property type="molecule type" value="Genomic_DNA"/>
</dbReference>
<dbReference type="Proteomes" id="UP000006727">
    <property type="component" value="Chromosome 9"/>
</dbReference>